<feature type="non-terminal residue" evidence="1">
    <location>
        <position position="1"/>
    </location>
</feature>
<proteinExistence type="predicted"/>
<dbReference type="AlphaFoldDB" id="A0AAQ3N8A5"/>
<evidence type="ECO:0000313" key="1">
    <source>
        <dbReference type="EMBL" id="WVZ04240.1"/>
    </source>
</evidence>
<dbReference type="EMBL" id="CP144694">
    <property type="protein sequence ID" value="WVZ04240.1"/>
    <property type="molecule type" value="Genomic_DNA"/>
</dbReference>
<reference evidence="1 2" key="1">
    <citation type="journal article" date="2023" name="Life. Sci Alliance">
        <title>Evolutionary insights into 3D genome organization and epigenetic landscape of Vigna mungo.</title>
        <authorList>
            <person name="Junaid A."/>
            <person name="Singh B."/>
            <person name="Bhatia S."/>
        </authorList>
    </citation>
    <scope>NUCLEOTIDE SEQUENCE [LARGE SCALE GENOMIC DNA]</scope>
    <source>
        <strain evidence="1">Urdbean</strain>
    </source>
</reference>
<sequence>APLLTCPHNAFDSLKQIVIEIRRQLASSCGYFLEAVVVSEQCMPLPAALREVALHIQGCVVLGDDVPLLVGGERDEAVGFHRCDFVPQNERLDDAPIWSLWGARATKPTSRT</sequence>
<keyword evidence="2" id="KW-1185">Reference proteome</keyword>
<gene>
    <name evidence="1" type="ORF">V8G54_025046</name>
</gene>
<name>A0AAQ3N8A5_VIGMU</name>
<organism evidence="1 2">
    <name type="scientific">Vigna mungo</name>
    <name type="common">Black gram</name>
    <name type="synonym">Phaseolus mungo</name>
    <dbReference type="NCBI Taxonomy" id="3915"/>
    <lineage>
        <taxon>Eukaryota</taxon>
        <taxon>Viridiplantae</taxon>
        <taxon>Streptophyta</taxon>
        <taxon>Embryophyta</taxon>
        <taxon>Tracheophyta</taxon>
        <taxon>Spermatophyta</taxon>
        <taxon>Magnoliopsida</taxon>
        <taxon>eudicotyledons</taxon>
        <taxon>Gunneridae</taxon>
        <taxon>Pentapetalae</taxon>
        <taxon>rosids</taxon>
        <taxon>fabids</taxon>
        <taxon>Fabales</taxon>
        <taxon>Fabaceae</taxon>
        <taxon>Papilionoideae</taxon>
        <taxon>50 kb inversion clade</taxon>
        <taxon>NPAAA clade</taxon>
        <taxon>indigoferoid/millettioid clade</taxon>
        <taxon>Phaseoleae</taxon>
        <taxon>Vigna</taxon>
    </lineage>
</organism>
<evidence type="ECO:0000313" key="2">
    <source>
        <dbReference type="Proteomes" id="UP001374535"/>
    </source>
</evidence>
<accession>A0AAQ3N8A5</accession>
<dbReference type="Proteomes" id="UP001374535">
    <property type="component" value="Chromosome 7"/>
</dbReference>
<protein>
    <submittedName>
        <fullName evidence="1">Uncharacterized protein</fullName>
    </submittedName>
</protein>